<evidence type="ECO:0000256" key="5">
    <source>
        <dbReference type="ARBA" id="ARBA00023033"/>
    </source>
</evidence>
<evidence type="ECO:0000256" key="3">
    <source>
        <dbReference type="ARBA" id="ARBA00022827"/>
    </source>
</evidence>
<gene>
    <name evidence="7" type="ORF">BCR33DRAFT_736460</name>
</gene>
<dbReference type="AlphaFoldDB" id="A0A1Y2CIW6"/>
<dbReference type="GO" id="GO:0004497">
    <property type="term" value="F:monooxygenase activity"/>
    <property type="evidence" value="ECO:0007669"/>
    <property type="project" value="UniProtKB-KW"/>
</dbReference>
<dbReference type="STRING" id="329046.A0A1Y2CIW6"/>
<proteinExistence type="inferred from homology"/>
<dbReference type="PRINTS" id="PR00420">
    <property type="entry name" value="RNGMNOXGNASE"/>
</dbReference>
<keyword evidence="3" id="KW-0274">FAD</keyword>
<evidence type="ECO:0000259" key="6">
    <source>
        <dbReference type="Pfam" id="PF01494"/>
    </source>
</evidence>
<evidence type="ECO:0000313" key="7">
    <source>
        <dbReference type="EMBL" id="ORY46972.1"/>
    </source>
</evidence>
<comment type="caution">
    <text evidence="7">The sequence shown here is derived from an EMBL/GenBank/DDBJ whole genome shotgun (WGS) entry which is preliminary data.</text>
</comment>
<evidence type="ECO:0000256" key="1">
    <source>
        <dbReference type="ARBA" id="ARBA00007992"/>
    </source>
</evidence>
<comment type="similarity">
    <text evidence="1">Belongs to the paxM FAD-dependent monooxygenase family.</text>
</comment>
<evidence type="ECO:0000313" key="8">
    <source>
        <dbReference type="Proteomes" id="UP000193642"/>
    </source>
</evidence>
<dbReference type="Gene3D" id="3.50.50.60">
    <property type="entry name" value="FAD/NAD(P)-binding domain"/>
    <property type="match status" value="1"/>
</dbReference>
<dbReference type="Pfam" id="PF13450">
    <property type="entry name" value="NAD_binding_8"/>
    <property type="match status" value="1"/>
</dbReference>
<keyword evidence="5" id="KW-0503">Monooxygenase</keyword>
<keyword evidence="8" id="KW-1185">Reference proteome</keyword>
<dbReference type="SUPFAM" id="SSF51905">
    <property type="entry name" value="FAD/NAD(P)-binding domain"/>
    <property type="match status" value="1"/>
</dbReference>
<accession>A0A1Y2CIW6</accession>
<dbReference type="Proteomes" id="UP000193642">
    <property type="component" value="Unassembled WGS sequence"/>
</dbReference>
<organism evidence="7 8">
    <name type="scientific">Rhizoclosmatium globosum</name>
    <dbReference type="NCBI Taxonomy" id="329046"/>
    <lineage>
        <taxon>Eukaryota</taxon>
        <taxon>Fungi</taxon>
        <taxon>Fungi incertae sedis</taxon>
        <taxon>Chytridiomycota</taxon>
        <taxon>Chytridiomycota incertae sedis</taxon>
        <taxon>Chytridiomycetes</taxon>
        <taxon>Chytridiales</taxon>
        <taxon>Chytriomycetaceae</taxon>
        <taxon>Rhizoclosmatium</taxon>
    </lineage>
</organism>
<sequence>MHLLSTTTIQGIKELTTTTHILSLLLSSLTLYATAHATSNLITEAKEAALPATDATRFLITSSVEAYKYFTRLTPSSTSTTRVNEDVVLGTVVVWALSLSLIIPTLGGLRKWVGGGGTSAGFAVGSKVFWGVSSGSGSDSVVGERALTDSTLFYDYLRKKTANSNLTTLIYPQFNQQFDSMGGKTVAIIGSGPAGALAALALQKQGFEPTLYDKVDPIEVLKETLRTGVPLGIRFGDNGGGLSIMGNGSKALAHMGLLDLFKQSEDKFASDPNNFMLIDGSVSVLVLNTIVGSLNKPFKPFKPNQDRITRSPAKIKPIRLLRSGLHATLMKAVSSAGIKTFGAKKLKSLIQSETNVTVTFEDGSVVVADFVVGADGIHSMTRRLVFPDAPPPTLFGAGFVGIVDLSANLNHLDFDSNGGIYSDPLNARLVFASLCGDKDGEVFVVELDSAKRLEQADDWREFADLQREAGKVADLVASWGAAPVLVESLRRARRITPANLYDLPDIQSFHKGRVVLVGDSAHGTVPFYGQGLNQAIEDVGVLYDLFGHFKETDYKTAFSVYDQIRVPRTRICSAEARKVASRMKASSNMDLKIGRFMMKLVFKIINFFRLDDEVYYHDYRDDIRKVVPNVKFD</sequence>
<reference evidence="7 8" key="1">
    <citation type="submission" date="2016-07" db="EMBL/GenBank/DDBJ databases">
        <title>Pervasive Adenine N6-methylation of Active Genes in Fungi.</title>
        <authorList>
            <consortium name="DOE Joint Genome Institute"/>
            <person name="Mondo S.J."/>
            <person name="Dannebaum R.O."/>
            <person name="Kuo R.C."/>
            <person name="Labutti K."/>
            <person name="Haridas S."/>
            <person name="Kuo A."/>
            <person name="Salamov A."/>
            <person name="Ahrendt S.R."/>
            <person name="Lipzen A."/>
            <person name="Sullivan W."/>
            <person name="Andreopoulos W.B."/>
            <person name="Clum A."/>
            <person name="Lindquist E."/>
            <person name="Daum C."/>
            <person name="Ramamoorthy G.K."/>
            <person name="Gryganskyi A."/>
            <person name="Culley D."/>
            <person name="Magnuson J.K."/>
            <person name="James T.Y."/>
            <person name="O'Malley M.A."/>
            <person name="Stajich J.E."/>
            <person name="Spatafora J.W."/>
            <person name="Visel A."/>
            <person name="Grigoriev I.V."/>
        </authorList>
    </citation>
    <scope>NUCLEOTIDE SEQUENCE [LARGE SCALE GENOMIC DNA]</scope>
    <source>
        <strain evidence="7 8">JEL800</strain>
    </source>
</reference>
<evidence type="ECO:0000256" key="2">
    <source>
        <dbReference type="ARBA" id="ARBA00022630"/>
    </source>
</evidence>
<feature type="domain" description="FAD-binding" evidence="6">
    <location>
        <begin position="326"/>
        <end position="565"/>
    </location>
</feature>
<dbReference type="EMBL" id="MCGO01000015">
    <property type="protein sequence ID" value="ORY46972.1"/>
    <property type="molecule type" value="Genomic_DNA"/>
</dbReference>
<dbReference type="InterPro" id="IPR036188">
    <property type="entry name" value="FAD/NAD-bd_sf"/>
</dbReference>
<keyword evidence="4" id="KW-0560">Oxidoreductase</keyword>
<dbReference type="PANTHER" id="PTHR13789:SF309">
    <property type="entry name" value="PUTATIVE (AFU_ORTHOLOGUE AFUA_6G14510)-RELATED"/>
    <property type="match status" value="1"/>
</dbReference>
<evidence type="ECO:0000256" key="4">
    <source>
        <dbReference type="ARBA" id="ARBA00023002"/>
    </source>
</evidence>
<dbReference type="GO" id="GO:0071949">
    <property type="term" value="F:FAD binding"/>
    <property type="evidence" value="ECO:0007669"/>
    <property type="project" value="InterPro"/>
</dbReference>
<keyword evidence="2" id="KW-0285">Flavoprotein</keyword>
<dbReference type="Pfam" id="PF01494">
    <property type="entry name" value="FAD_binding_3"/>
    <property type="match status" value="1"/>
</dbReference>
<dbReference type="InterPro" id="IPR002938">
    <property type="entry name" value="FAD-bd"/>
</dbReference>
<dbReference type="PANTHER" id="PTHR13789">
    <property type="entry name" value="MONOOXYGENASE"/>
    <property type="match status" value="1"/>
</dbReference>
<dbReference type="InterPro" id="IPR050493">
    <property type="entry name" value="FAD-dep_Monooxygenase_BioMet"/>
</dbReference>
<name>A0A1Y2CIW6_9FUNG</name>
<protein>
    <submittedName>
        <fullName evidence="7">FAD/NAD(P)-binding domain-containing protein</fullName>
    </submittedName>
</protein>
<dbReference type="OrthoDB" id="16820at2759"/>